<feature type="binding site" evidence="3">
    <location>
        <position position="136"/>
    </location>
    <ligand>
        <name>NAD(+)</name>
        <dbReference type="ChEBI" id="CHEBI:57540"/>
    </ligand>
</feature>
<dbReference type="GO" id="GO:0006635">
    <property type="term" value="P:fatty acid beta-oxidation"/>
    <property type="evidence" value="ECO:0007669"/>
    <property type="project" value="TreeGrafter"/>
</dbReference>
<accession>A0A327N6J5</accession>
<dbReference type="Pfam" id="PF02737">
    <property type="entry name" value="3HCDH_N"/>
    <property type="match status" value="1"/>
</dbReference>
<feature type="binding site" evidence="3">
    <location>
        <position position="270"/>
    </location>
    <ligand>
        <name>NAD(+)</name>
        <dbReference type="ChEBI" id="CHEBI:57540"/>
    </ligand>
</feature>
<dbReference type="PANTHER" id="PTHR48075">
    <property type="entry name" value="3-HYDROXYACYL-COA DEHYDROGENASE FAMILY PROTEIN"/>
    <property type="match status" value="1"/>
</dbReference>
<feature type="binding site" evidence="3">
    <location>
        <position position="90"/>
    </location>
    <ligand>
        <name>NAD(+)</name>
        <dbReference type="ChEBI" id="CHEBI:57540"/>
    </ligand>
</feature>
<name>A0A327N6J5_PSEFL</name>
<proteinExistence type="predicted"/>
<evidence type="ECO:0000259" key="4">
    <source>
        <dbReference type="Pfam" id="PF00725"/>
    </source>
</evidence>
<dbReference type="GO" id="GO:0008691">
    <property type="term" value="F:3-hydroxybutyryl-CoA dehydrogenase activity"/>
    <property type="evidence" value="ECO:0007669"/>
    <property type="project" value="TreeGrafter"/>
</dbReference>
<feature type="binding site" evidence="3">
    <location>
        <position position="112"/>
    </location>
    <ligand>
        <name>NAD(+)</name>
        <dbReference type="ChEBI" id="CHEBI:57540"/>
    </ligand>
</feature>
<feature type="domain" description="3-hydroxyacyl-CoA dehydrogenase NAD binding" evidence="5">
    <location>
        <begin position="5"/>
        <end position="177"/>
    </location>
</feature>
<dbReference type="GO" id="GO:0070403">
    <property type="term" value="F:NAD+ binding"/>
    <property type="evidence" value="ECO:0007669"/>
    <property type="project" value="InterPro"/>
</dbReference>
<feature type="domain" description="3-hydroxyacyl-CoA dehydrogenase C-terminal" evidence="4">
    <location>
        <begin position="180"/>
        <end position="278"/>
    </location>
</feature>
<gene>
    <name evidence="6" type="ORF">DOZ80_10450</name>
</gene>
<evidence type="ECO:0000256" key="1">
    <source>
        <dbReference type="ARBA" id="ARBA00023002"/>
    </source>
</evidence>
<dbReference type="Gene3D" id="3.40.50.720">
    <property type="entry name" value="NAD(P)-binding Rossmann-like Domain"/>
    <property type="match status" value="1"/>
</dbReference>
<evidence type="ECO:0000313" key="6">
    <source>
        <dbReference type="EMBL" id="RAI70880.1"/>
    </source>
</evidence>
<dbReference type="InterPro" id="IPR006176">
    <property type="entry name" value="3-OHacyl-CoA_DH_NAD-bd"/>
</dbReference>
<dbReference type="Pfam" id="PF00725">
    <property type="entry name" value="3HCDH"/>
    <property type="match status" value="1"/>
</dbReference>
<evidence type="ECO:0000313" key="7">
    <source>
        <dbReference type="Proteomes" id="UP000249493"/>
    </source>
</evidence>
<dbReference type="EMBL" id="QLIN01000003">
    <property type="protein sequence ID" value="RAI70880.1"/>
    <property type="molecule type" value="Genomic_DNA"/>
</dbReference>
<keyword evidence="3" id="KW-0520">NAD</keyword>
<dbReference type="PANTHER" id="PTHR48075:SF5">
    <property type="entry name" value="3-HYDROXYBUTYRYL-COA DEHYDROGENASE"/>
    <property type="match status" value="1"/>
</dbReference>
<dbReference type="PIRSF" id="PIRSF000105">
    <property type="entry name" value="HCDH"/>
    <property type="match status" value="1"/>
</dbReference>
<comment type="caution">
    <text evidence="6">The sequence shown here is derived from an EMBL/GenBank/DDBJ whole genome shotgun (WGS) entry which is preliminary data.</text>
</comment>
<protein>
    <submittedName>
        <fullName evidence="6">3-hydroxyacyl-CoA dehydrogenase family protein</fullName>
    </submittedName>
</protein>
<feature type="binding site" evidence="3">
    <location>
        <position position="33"/>
    </location>
    <ligand>
        <name>NAD(+)</name>
        <dbReference type="ChEBI" id="CHEBI:57540"/>
    </ligand>
</feature>
<evidence type="ECO:0000259" key="5">
    <source>
        <dbReference type="Pfam" id="PF02737"/>
    </source>
</evidence>
<organism evidence="6 7">
    <name type="scientific">Pseudomonas fluorescens</name>
    <dbReference type="NCBI Taxonomy" id="294"/>
    <lineage>
        <taxon>Bacteria</taxon>
        <taxon>Pseudomonadati</taxon>
        <taxon>Pseudomonadota</taxon>
        <taxon>Gammaproteobacteria</taxon>
        <taxon>Pseudomonadales</taxon>
        <taxon>Pseudomonadaceae</taxon>
        <taxon>Pseudomonas</taxon>
    </lineage>
</organism>
<evidence type="ECO:0000256" key="3">
    <source>
        <dbReference type="PIRSR" id="PIRSR000105-2"/>
    </source>
</evidence>
<dbReference type="Proteomes" id="UP000249493">
    <property type="component" value="Unassembled WGS sequence"/>
</dbReference>
<dbReference type="SUPFAM" id="SSF48179">
    <property type="entry name" value="6-phosphogluconate dehydrogenase C-terminal domain-like"/>
    <property type="match status" value="1"/>
</dbReference>
<feature type="binding site" evidence="3">
    <location>
        <position position="85"/>
    </location>
    <ligand>
        <name>NAD(+)</name>
        <dbReference type="ChEBI" id="CHEBI:57540"/>
    </ligand>
</feature>
<dbReference type="InterPro" id="IPR036291">
    <property type="entry name" value="NAD(P)-bd_dom_sf"/>
</dbReference>
<dbReference type="InterPro" id="IPR013328">
    <property type="entry name" value="6PGD_dom2"/>
</dbReference>
<sequence>MGMKHITVIGAGLMGQGIAQLFAASGHKVILHDVSQESLQRAQLNIDKICEQMESPAGTADRIMVSTDLIEAVGEADLVVEAVSEKLDIKQAIFAALDAHSPSHAVLASNTSVIPISSIAEPVIDKSRVMGMHFWNPPYLVPLVEVVEIPETNPERRDEMVNLLASVGQEPVVVHRDIPGFIGNRLQHALKREAIALVANGVCDAETVDKVIKLGFGSRLGVLGTLEQSDMVGLNLTLDIHNVIISDLDVSPGPHPYLERLVSEGNLGMKTGKGFYEWTDEKAAEVRNRLSEYLSQQRNKRPRSTPD</sequence>
<dbReference type="InterPro" id="IPR006108">
    <property type="entry name" value="3HC_DH_C"/>
</dbReference>
<dbReference type="InterPro" id="IPR022694">
    <property type="entry name" value="3-OHacyl-CoA_DH"/>
</dbReference>
<dbReference type="Gene3D" id="1.10.1040.10">
    <property type="entry name" value="N-(1-d-carboxylethyl)-l-norvaline Dehydrogenase, domain 2"/>
    <property type="match status" value="1"/>
</dbReference>
<feature type="binding site" evidence="3">
    <location>
        <begin position="10"/>
        <end position="15"/>
    </location>
    <ligand>
        <name>NAD(+)</name>
        <dbReference type="ChEBI" id="CHEBI:57540"/>
    </ligand>
</feature>
<dbReference type="SUPFAM" id="SSF51735">
    <property type="entry name" value="NAD(P)-binding Rossmann-fold domains"/>
    <property type="match status" value="1"/>
</dbReference>
<feature type="site" description="Important for catalytic activity" evidence="2">
    <location>
        <position position="133"/>
    </location>
</feature>
<evidence type="ECO:0000256" key="2">
    <source>
        <dbReference type="PIRSR" id="PIRSR000105-1"/>
    </source>
</evidence>
<keyword evidence="1" id="KW-0560">Oxidoreductase</keyword>
<dbReference type="InterPro" id="IPR008927">
    <property type="entry name" value="6-PGluconate_DH-like_C_sf"/>
</dbReference>
<dbReference type="AlphaFoldDB" id="A0A327N6J5"/>
<reference evidence="6 7" key="1">
    <citation type="submission" date="2018-06" db="EMBL/GenBank/DDBJ databases">
        <authorList>
            <person name="Zhirakovskaya E."/>
        </authorList>
    </citation>
    <scope>NUCLEOTIDE SEQUENCE [LARGE SCALE GENOMIC DNA]</scope>
    <source>
        <strain evidence="6 7">LY3</strain>
    </source>
</reference>